<dbReference type="SUPFAM" id="SSF54593">
    <property type="entry name" value="Glyoxalase/Bleomycin resistance protein/Dihydroxybiphenyl dioxygenase"/>
    <property type="match status" value="1"/>
</dbReference>
<reference evidence="2 3" key="1">
    <citation type="submission" date="2016-02" db="EMBL/GenBank/DDBJ databases">
        <authorList>
            <person name="Wen L."/>
            <person name="He K."/>
            <person name="Yang H."/>
        </authorList>
    </citation>
    <scope>NUCLEOTIDE SEQUENCE [LARGE SCALE GENOMIC DNA]</scope>
    <source>
        <strain evidence="2">Trichococcus palustris</strain>
    </source>
</reference>
<dbReference type="Proteomes" id="UP000242754">
    <property type="component" value="Unassembled WGS sequence"/>
</dbReference>
<evidence type="ECO:0000313" key="3">
    <source>
        <dbReference type="Proteomes" id="UP000242754"/>
    </source>
</evidence>
<dbReference type="EMBL" id="FJNE01000002">
    <property type="protein sequence ID" value="CZQ86021.1"/>
    <property type="molecule type" value="Genomic_DNA"/>
</dbReference>
<keyword evidence="3" id="KW-1185">Reference proteome</keyword>
<dbReference type="OrthoDB" id="9795306at2"/>
<dbReference type="RefSeq" id="WP_087031522.1">
    <property type="nucleotide sequence ID" value="NZ_FJNE01000002.1"/>
</dbReference>
<dbReference type="InterPro" id="IPR028973">
    <property type="entry name" value="PhnB-like"/>
</dbReference>
<keyword evidence="2" id="KW-0223">Dioxygenase</keyword>
<dbReference type="Gene3D" id="3.10.180.10">
    <property type="entry name" value="2,3-Dihydroxybiphenyl 1,2-Dioxygenase, domain 1"/>
    <property type="match status" value="1"/>
</dbReference>
<dbReference type="STRING" id="140314.SAMN04488076_101200"/>
<sequence>MIYPFINFNGDCREAVGFYAEVFGIEKPKFQTYGDVPQDPNSPQSEAANNRVIYTKLQIADSIIMFADIPLGTKFVPGKNISLSMVIEDLLLLHTYFDALKVDGIVELPLHETFYTKHFGIVTDKYGVTWQIGLGTTEDILNQ</sequence>
<name>A0A143YDJ2_9LACT</name>
<feature type="domain" description="PhnB-like" evidence="1">
    <location>
        <begin position="2"/>
        <end position="132"/>
    </location>
</feature>
<dbReference type="AlphaFoldDB" id="A0A143YDJ2"/>
<proteinExistence type="predicted"/>
<accession>A0A143YDJ2</accession>
<dbReference type="Pfam" id="PF06983">
    <property type="entry name" value="3-dmu-9_3-mt"/>
    <property type="match status" value="1"/>
</dbReference>
<dbReference type="PANTHER" id="PTHR33990:SF1">
    <property type="entry name" value="PROTEIN YJDN"/>
    <property type="match status" value="1"/>
</dbReference>
<dbReference type="CDD" id="cd06588">
    <property type="entry name" value="PhnB_like"/>
    <property type="match status" value="1"/>
</dbReference>
<protein>
    <submittedName>
        <fullName evidence="2">Glyoxalase/bleomycin resistance protein/dihydroxybiphenyl dioxygenase</fullName>
    </submittedName>
</protein>
<dbReference type="InterPro" id="IPR029068">
    <property type="entry name" value="Glyas_Bleomycin-R_OHBP_Dase"/>
</dbReference>
<gene>
    <name evidence="2" type="ORF">Tpal_716</name>
</gene>
<organism evidence="2 3">
    <name type="scientific">Trichococcus palustris</name>
    <dbReference type="NCBI Taxonomy" id="140314"/>
    <lineage>
        <taxon>Bacteria</taxon>
        <taxon>Bacillati</taxon>
        <taxon>Bacillota</taxon>
        <taxon>Bacilli</taxon>
        <taxon>Lactobacillales</taxon>
        <taxon>Carnobacteriaceae</taxon>
        <taxon>Trichococcus</taxon>
    </lineage>
</organism>
<dbReference type="GO" id="GO:0051213">
    <property type="term" value="F:dioxygenase activity"/>
    <property type="evidence" value="ECO:0007669"/>
    <property type="project" value="UniProtKB-KW"/>
</dbReference>
<keyword evidence="2" id="KW-0560">Oxidoreductase</keyword>
<dbReference type="PANTHER" id="PTHR33990">
    <property type="entry name" value="PROTEIN YJDN-RELATED"/>
    <property type="match status" value="1"/>
</dbReference>
<evidence type="ECO:0000313" key="2">
    <source>
        <dbReference type="EMBL" id="CZQ86021.1"/>
    </source>
</evidence>
<evidence type="ECO:0000259" key="1">
    <source>
        <dbReference type="Pfam" id="PF06983"/>
    </source>
</evidence>